<reference evidence="2 3" key="1">
    <citation type="journal article" date="2019" name="Int. J. Syst. Evol. Microbiol.">
        <title>Capsulimonas corticalis gen. nov., sp. nov., an aerobic capsulated bacterium, of a novel bacterial order, Capsulimonadales ord. nov., of the class Armatimonadia of the phylum Armatimonadetes.</title>
        <authorList>
            <person name="Li J."/>
            <person name="Kudo C."/>
            <person name="Tonouchi A."/>
        </authorList>
    </citation>
    <scope>NUCLEOTIDE SEQUENCE [LARGE SCALE GENOMIC DNA]</scope>
    <source>
        <strain evidence="2 3">AX-7</strain>
    </source>
</reference>
<sequence>MKYAILIYLDEQKRAAMTQQDIQETSGAFKAYTQALMESGAFVSATGLQSSASASTVRVQDGERLVQDGPYADAKEQLGSIYVVETPDLDSALEWAARCPATSMGVLEVRPLWSQA</sequence>
<dbReference type="SUPFAM" id="SSF54909">
    <property type="entry name" value="Dimeric alpha+beta barrel"/>
    <property type="match status" value="1"/>
</dbReference>
<protein>
    <submittedName>
        <fullName evidence="2">Uncharacterized protein</fullName>
    </submittedName>
</protein>
<organism evidence="2 3">
    <name type="scientific">Capsulimonas corticalis</name>
    <dbReference type="NCBI Taxonomy" id="2219043"/>
    <lineage>
        <taxon>Bacteria</taxon>
        <taxon>Bacillati</taxon>
        <taxon>Armatimonadota</taxon>
        <taxon>Armatimonadia</taxon>
        <taxon>Capsulimonadales</taxon>
        <taxon>Capsulimonadaceae</taxon>
        <taxon>Capsulimonas</taxon>
    </lineage>
</organism>
<dbReference type="RefSeq" id="WP_119320996.1">
    <property type="nucleotide sequence ID" value="NZ_AP025739.1"/>
</dbReference>
<evidence type="ECO:0000256" key="1">
    <source>
        <dbReference type="ARBA" id="ARBA00007689"/>
    </source>
</evidence>
<dbReference type="PANTHER" id="PTHR35174">
    <property type="entry name" value="BLL7171 PROTEIN-RELATED"/>
    <property type="match status" value="1"/>
</dbReference>
<dbReference type="OrthoDB" id="9807535at2"/>
<dbReference type="InterPro" id="IPR005545">
    <property type="entry name" value="YCII"/>
</dbReference>
<evidence type="ECO:0000313" key="2">
    <source>
        <dbReference type="EMBL" id="BDI28941.1"/>
    </source>
</evidence>
<gene>
    <name evidence="2" type="ORF">CCAX7_009920</name>
</gene>
<dbReference type="Pfam" id="PF03795">
    <property type="entry name" value="YCII"/>
    <property type="match status" value="1"/>
</dbReference>
<keyword evidence="3" id="KW-1185">Reference proteome</keyword>
<evidence type="ECO:0000313" key="3">
    <source>
        <dbReference type="Proteomes" id="UP000287394"/>
    </source>
</evidence>
<comment type="similarity">
    <text evidence="1">Belongs to the YciI family.</text>
</comment>
<dbReference type="PANTHER" id="PTHR35174:SF3">
    <property type="entry name" value="BLL7171 PROTEIN"/>
    <property type="match status" value="1"/>
</dbReference>
<dbReference type="Proteomes" id="UP000287394">
    <property type="component" value="Chromosome"/>
</dbReference>
<dbReference type="EMBL" id="AP025739">
    <property type="protein sequence ID" value="BDI28941.1"/>
    <property type="molecule type" value="Genomic_DNA"/>
</dbReference>
<dbReference type="KEGG" id="ccot:CCAX7_009920"/>
<dbReference type="AlphaFoldDB" id="A0A402CUE9"/>
<accession>A0A402CUE9</accession>
<proteinExistence type="inferred from homology"/>
<name>A0A402CUE9_9BACT</name>
<dbReference type="Gene3D" id="3.30.70.1060">
    <property type="entry name" value="Dimeric alpha+beta barrel"/>
    <property type="match status" value="1"/>
</dbReference>
<dbReference type="InterPro" id="IPR011008">
    <property type="entry name" value="Dimeric_a/b-barrel"/>
</dbReference>